<dbReference type="RefSeq" id="WP_330080539.1">
    <property type="nucleotide sequence ID" value="NZ_JAZDCU010000015.1"/>
</dbReference>
<evidence type="ECO:0000313" key="3">
    <source>
        <dbReference type="Proteomes" id="UP001307839"/>
    </source>
</evidence>
<protein>
    <submittedName>
        <fullName evidence="2">Uncharacterized protein</fullName>
    </submittedName>
</protein>
<feature type="region of interest" description="Disordered" evidence="1">
    <location>
        <begin position="1"/>
        <end position="20"/>
    </location>
</feature>
<dbReference type="EMBL" id="JAZDQP010000017">
    <property type="protein sequence ID" value="MEE1869038.1"/>
    <property type="molecule type" value="Genomic_DNA"/>
</dbReference>
<name>A0AB35WZM5_9PSED</name>
<reference evidence="2 3" key="1">
    <citation type="submission" date="2024-01" db="EMBL/GenBank/DDBJ databases">
        <title>Unpublished Manusciprt.</title>
        <authorList>
            <person name="Duman M."/>
            <person name="Valdes E.G."/>
            <person name="Ajmi N."/>
            <person name="Altun S."/>
            <person name="Saticioglu I.B."/>
        </authorList>
    </citation>
    <scope>NUCLEOTIDE SEQUENCE [LARGE SCALE GENOMIC DNA]</scope>
    <source>
        <strain evidence="2 3">120P</strain>
    </source>
</reference>
<proteinExistence type="predicted"/>
<sequence length="138" mass="15650">MGALRASQFEYDNRQPPPMIDTRADARRAWQEEAGEQLARGSDIKVRRRLRAPRTITYSDFKTHIQFLLLKRWEEGEDKGDWLAEIVIQAAFGEPCRTTAANLLGENKADQHLIELAADFLEPLADDALIAQAEDAEL</sequence>
<dbReference type="Proteomes" id="UP001307839">
    <property type="component" value="Unassembled WGS sequence"/>
</dbReference>
<evidence type="ECO:0000313" key="2">
    <source>
        <dbReference type="EMBL" id="MEE1869038.1"/>
    </source>
</evidence>
<keyword evidence="3" id="KW-1185">Reference proteome</keyword>
<accession>A0AB35WZM5</accession>
<gene>
    <name evidence="2" type="ORF">V0R53_21875</name>
</gene>
<evidence type="ECO:0000256" key="1">
    <source>
        <dbReference type="SAM" id="MobiDB-lite"/>
    </source>
</evidence>
<comment type="caution">
    <text evidence="2">The sequence shown here is derived from an EMBL/GenBank/DDBJ whole genome shotgun (WGS) entry which is preliminary data.</text>
</comment>
<dbReference type="AlphaFoldDB" id="A0AB35WZM5"/>
<organism evidence="2 3">
    <name type="scientific">Pseudomonas auratipiscis</name>
    <dbReference type="NCBI Taxonomy" id="3115853"/>
    <lineage>
        <taxon>Bacteria</taxon>
        <taxon>Pseudomonadati</taxon>
        <taxon>Pseudomonadota</taxon>
        <taxon>Gammaproteobacteria</taxon>
        <taxon>Pseudomonadales</taxon>
        <taxon>Pseudomonadaceae</taxon>
        <taxon>Pseudomonas</taxon>
    </lineage>
</organism>